<dbReference type="EC" id="3.5.1.1" evidence="2"/>
<dbReference type="Pfam" id="PF17763">
    <property type="entry name" value="Asparaginase_C"/>
    <property type="match status" value="1"/>
</dbReference>
<name>A0ABU2MCK5_9ACTN</name>
<dbReference type="InterPro" id="IPR036152">
    <property type="entry name" value="Asp/glu_Ase-like_sf"/>
</dbReference>
<dbReference type="InterPro" id="IPR027474">
    <property type="entry name" value="L-asparaginase_N"/>
</dbReference>
<protein>
    <recommendedName>
        <fullName evidence="2">asparaginase</fullName>
        <ecNumber evidence="2">3.5.1.1</ecNumber>
    </recommendedName>
</protein>
<dbReference type="Gene3D" id="3.40.50.40">
    <property type="match status" value="1"/>
</dbReference>
<proteinExistence type="inferred from homology"/>
<feature type="domain" description="L-asparaginase N-terminal" evidence="7">
    <location>
        <begin position="10"/>
        <end position="194"/>
    </location>
</feature>
<dbReference type="InterPro" id="IPR040919">
    <property type="entry name" value="Asparaginase_C"/>
</dbReference>
<evidence type="ECO:0000313" key="9">
    <source>
        <dbReference type="EMBL" id="MDT0330423.1"/>
    </source>
</evidence>
<evidence type="ECO:0000256" key="3">
    <source>
        <dbReference type="ARBA" id="ARBA00022801"/>
    </source>
</evidence>
<dbReference type="SFLD" id="SFLDS00057">
    <property type="entry name" value="Glutaminase/Asparaginase"/>
    <property type="match status" value="1"/>
</dbReference>
<dbReference type="InterPro" id="IPR037152">
    <property type="entry name" value="L-asparaginase_N_sf"/>
</dbReference>
<accession>A0ABU2MCK5</accession>
<evidence type="ECO:0000259" key="7">
    <source>
        <dbReference type="Pfam" id="PF00710"/>
    </source>
</evidence>
<dbReference type="PANTHER" id="PTHR11707:SF28">
    <property type="entry name" value="60 KDA LYSOPHOSPHOLIPASE"/>
    <property type="match status" value="1"/>
</dbReference>
<dbReference type="CDD" id="cd08964">
    <property type="entry name" value="L-asparaginase_II"/>
    <property type="match status" value="1"/>
</dbReference>
<comment type="similarity">
    <text evidence="1">Belongs to the asparaginase 1 family.</text>
</comment>
<dbReference type="PIRSF" id="PIRSF001220">
    <property type="entry name" value="L-ASNase_gatD"/>
    <property type="match status" value="1"/>
</dbReference>
<dbReference type="InterPro" id="IPR027473">
    <property type="entry name" value="L-asparaginase_C"/>
</dbReference>
<dbReference type="PROSITE" id="PS51732">
    <property type="entry name" value="ASN_GLN_ASE_3"/>
    <property type="match status" value="1"/>
</dbReference>
<feature type="active site" evidence="5">
    <location>
        <position position="18"/>
    </location>
</feature>
<comment type="caution">
    <text evidence="9">The sequence shown here is derived from an EMBL/GenBank/DDBJ whole genome shotgun (WGS) entry which is preliminary data.</text>
</comment>
<keyword evidence="3" id="KW-0378">Hydrolase</keyword>
<sequence length="344" mass="35109">MRQQEATGQVVLISTGGTIASRRIGNGYTAELSGPQILKGAGVPDGLRVRVRDLFTANSSALTTDQQLILLGAVHEALADDEVDGVVVTHGTDTLEESAFLVDLYHHDSRPVVFTGAQRPPDHDESDAPANLRDALAVAATARDVGVVVVFDGLVHAARGTVKQHTLAVEGFGDPSGTPIGGVSEGRVLVRHRPLRRPSLPLPCGPAPRVDIVMHHAGADPVLLRAAVAAGAQGIVLAGTGSGNASPVFVDTVAEAVSAGVLVALTTRVPAGPVAGIYSGGGGVDLIAAGAVPTGTLRAPQARMAVISALLHRSDPAERTAALGRLLSDEPLASLVPETDGVLR</sequence>
<dbReference type="InterPro" id="IPR004550">
    <property type="entry name" value="AsnASE_II"/>
</dbReference>
<organism evidence="9 10">
    <name type="scientific">Nocardiopsis lambiniae</name>
    <dbReference type="NCBI Taxonomy" id="3075539"/>
    <lineage>
        <taxon>Bacteria</taxon>
        <taxon>Bacillati</taxon>
        <taxon>Actinomycetota</taxon>
        <taxon>Actinomycetes</taxon>
        <taxon>Streptosporangiales</taxon>
        <taxon>Nocardiopsidaceae</taxon>
        <taxon>Nocardiopsis</taxon>
    </lineage>
</organism>
<dbReference type="SMART" id="SM00870">
    <property type="entry name" value="Asparaginase"/>
    <property type="match status" value="1"/>
</dbReference>
<evidence type="ECO:0000256" key="5">
    <source>
        <dbReference type="PROSITE-ProRule" id="PRU10099"/>
    </source>
</evidence>
<dbReference type="InterPro" id="IPR027475">
    <property type="entry name" value="Asparaginase/glutaminase_AS2"/>
</dbReference>
<gene>
    <name evidence="9" type="ORF">RM479_18560</name>
</gene>
<evidence type="ECO:0000256" key="6">
    <source>
        <dbReference type="PROSITE-ProRule" id="PRU10100"/>
    </source>
</evidence>
<dbReference type="EMBL" id="JAVREP010000012">
    <property type="protein sequence ID" value="MDT0330423.1"/>
    <property type="molecule type" value="Genomic_DNA"/>
</dbReference>
<dbReference type="Gene3D" id="3.40.50.1170">
    <property type="entry name" value="L-asparaginase, N-terminal domain"/>
    <property type="match status" value="1"/>
</dbReference>
<dbReference type="InterPro" id="IPR020827">
    <property type="entry name" value="Asparaginase/glutaminase_AS1"/>
</dbReference>
<evidence type="ECO:0000259" key="8">
    <source>
        <dbReference type="Pfam" id="PF17763"/>
    </source>
</evidence>
<dbReference type="PRINTS" id="PR00139">
    <property type="entry name" value="ASNGLNASE"/>
</dbReference>
<dbReference type="RefSeq" id="WP_311512983.1">
    <property type="nucleotide sequence ID" value="NZ_JAVREP010000012.1"/>
</dbReference>
<dbReference type="PROSITE" id="PS00144">
    <property type="entry name" value="ASN_GLN_ASE_1"/>
    <property type="match status" value="1"/>
</dbReference>
<dbReference type="Proteomes" id="UP001183390">
    <property type="component" value="Unassembled WGS sequence"/>
</dbReference>
<keyword evidence="10" id="KW-1185">Reference proteome</keyword>
<dbReference type="InterPro" id="IPR006034">
    <property type="entry name" value="Asparaginase/glutaminase-like"/>
</dbReference>
<evidence type="ECO:0000256" key="1">
    <source>
        <dbReference type="ARBA" id="ARBA00010518"/>
    </source>
</evidence>
<evidence type="ECO:0000256" key="2">
    <source>
        <dbReference type="ARBA" id="ARBA00012920"/>
    </source>
</evidence>
<dbReference type="SUPFAM" id="SSF53774">
    <property type="entry name" value="Glutaminase/Asparaginase"/>
    <property type="match status" value="1"/>
</dbReference>
<dbReference type="PROSITE" id="PS00917">
    <property type="entry name" value="ASN_GLN_ASE_2"/>
    <property type="match status" value="1"/>
</dbReference>
<dbReference type="PIRSF" id="PIRSF500176">
    <property type="entry name" value="L_ASNase"/>
    <property type="match status" value="1"/>
</dbReference>
<dbReference type="PANTHER" id="PTHR11707">
    <property type="entry name" value="L-ASPARAGINASE"/>
    <property type="match status" value="1"/>
</dbReference>
<dbReference type="Pfam" id="PF00710">
    <property type="entry name" value="Asparaginase"/>
    <property type="match status" value="1"/>
</dbReference>
<feature type="active site" evidence="6">
    <location>
        <position position="92"/>
    </location>
</feature>
<evidence type="ECO:0000256" key="4">
    <source>
        <dbReference type="ARBA" id="ARBA00049366"/>
    </source>
</evidence>
<reference evidence="10" key="1">
    <citation type="submission" date="2023-07" db="EMBL/GenBank/DDBJ databases">
        <title>30 novel species of actinomycetes from the DSMZ collection.</title>
        <authorList>
            <person name="Nouioui I."/>
        </authorList>
    </citation>
    <scope>NUCLEOTIDE SEQUENCE [LARGE SCALE GENOMIC DNA]</scope>
    <source>
        <strain evidence="10">DSM 44743</strain>
    </source>
</reference>
<comment type="catalytic activity">
    <reaction evidence="4">
        <text>L-asparagine + H2O = L-aspartate + NH4(+)</text>
        <dbReference type="Rhea" id="RHEA:21016"/>
        <dbReference type="ChEBI" id="CHEBI:15377"/>
        <dbReference type="ChEBI" id="CHEBI:28938"/>
        <dbReference type="ChEBI" id="CHEBI:29991"/>
        <dbReference type="ChEBI" id="CHEBI:58048"/>
        <dbReference type="EC" id="3.5.1.1"/>
    </reaction>
</comment>
<evidence type="ECO:0000313" key="10">
    <source>
        <dbReference type="Proteomes" id="UP001183390"/>
    </source>
</evidence>
<feature type="domain" description="Asparaginase/glutaminase C-terminal" evidence="8">
    <location>
        <begin position="209"/>
        <end position="319"/>
    </location>
</feature>